<protein>
    <submittedName>
        <fullName evidence="2">Uncharacterized protein</fullName>
    </submittedName>
</protein>
<evidence type="ECO:0000313" key="2">
    <source>
        <dbReference type="EMBL" id="KAK0720836.1"/>
    </source>
</evidence>
<gene>
    <name evidence="2" type="ORF">B0H67DRAFT_205180</name>
</gene>
<name>A0AA40ARY3_9PEZI</name>
<evidence type="ECO:0000256" key="1">
    <source>
        <dbReference type="SAM" id="MobiDB-lite"/>
    </source>
</evidence>
<dbReference type="AlphaFoldDB" id="A0AA40ARY3"/>
<comment type="caution">
    <text evidence="2">The sequence shown here is derived from an EMBL/GenBank/DDBJ whole genome shotgun (WGS) entry which is preliminary data.</text>
</comment>
<reference evidence="2" key="1">
    <citation type="submission" date="2023-06" db="EMBL/GenBank/DDBJ databases">
        <title>Genome-scale phylogeny and comparative genomics of the fungal order Sordariales.</title>
        <authorList>
            <consortium name="Lawrence Berkeley National Laboratory"/>
            <person name="Hensen N."/>
            <person name="Bonometti L."/>
            <person name="Westerberg I."/>
            <person name="Brannstrom I.O."/>
            <person name="Guillou S."/>
            <person name="Cros-Aarteil S."/>
            <person name="Calhoun S."/>
            <person name="Haridas S."/>
            <person name="Kuo A."/>
            <person name="Mondo S."/>
            <person name="Pangilinan J."/>
            <person name="Riley R."/>
            <person name="Labutti K."/>
            <person name="Andreopoulos B."/>
            <person name="Lipzen A."/>
            <person name="Chen C."/>
            <person name="Yanf M."/>
            <person name="Daum C."/>
            <person name="Ng V."/>
            <person name="Clum A."/>
            <person name="Steindorff A."/>
            <person name="Ohm R."/>
            <person name="Martin F."/>
            <person name="Silar P."/>
            <person name="Natvig D."/>
            <person name="Lalanne C."/>
            <person name="Gautier V."/>
            <person name="Ament-Velasquez S.L."/>
            <person name="Kruys A."/>
            <person name="Hutchinson M.I."/>
            <person name="Powell A.J."/>
            <person name="Barry K."/>
            <person name="Miller A.N."/>
            <person name="Grigoriev I.V."/>
            <person name="Debuchy R."/>
            <person name="Gladieux P."/>
            <person name="Thoren M.H."/>
            <person name="Johannesson H."/>
        </authorList>
    </citation>
    <scope>NUCLEOTIDE SEQUENCE</scope>
    <source>
        <strain evidence="2">SMH4607-1</strain>
    </source>
</reference>
<dbReference type="Proteomes" id="UP001172102">
    <property type="component" value="Unassembled WGS sequence"/>
</dbReference>
<keyword evidence="3" id="KW-1185">Reference proteome</keyword>
<dbReference type="EMBL" id="JAUKUA010000003">
    <property type="protein sequence ID" value="KAK0720836.1"/>
    <property type="molecule type" value="Genomic_DNA"/>
</dbReference>
<sequence length="267" mass="28755">MIVSIWSSGGWPQTGNHSEKATPTLAISCCHLAFITTANIRLDRSKMPCRVLYGSRLLKRTKPPPSGSAPPRAYGLPVGPSSAGVTKGGEIETSSMCNYLHPSNLPMRKSQSPMRTCLMDTGEINDGFILGGGIGNLGAAVHTTFSKSIWRVVCWVFAMLTLRVINHQLEQETHHAEIDAQLEPLTKPAWVAGDRRRAASSAPAAVTPYIASLLVQPPPNSEARITQVVLLAASSAPLRPPSPPKKVQFCDSTSKARERPMCAVVHM</sequence>
<evidence type="ECO:0000313" key="3">
    <source>
        <dbReference type="Proteomes" id="UP001172102"/>
    </source>
</evidence>
<proteinExistence type="predicted"/>
<organism evidence="2 3">
    <name type="scientific">Lasiosphaeris hirsuta</name>
    <dbReference type="NCBI Taxonomy" id="260670"/>
    <lineage>
        <taxon>Eukaryota</taxon>
        <taxon>Fungi</taxon>
        <taxon>Dikarya</taxon>
        <taxon>Ascomycota</taxon>
        <taxon>Pezizomycotina</taxon>
        <taxon>Sordariomycetes</taxon>
        <taxon>Sordariomycetidae</taxon>
        <taxon>Sordariales</taxon>
        <taxon>Lasiosphaeriaceae</taxon>
        <taxon>Lasiosphaeris</taxon>
    </lineage>
</organism>
<accession>A0AA40ARY3</accession>
<feature type="region of interest" description="Disordered" evidence="1">
    <location>
        <begin position="60"/>
        <end position="81"/>
    </location>
</feature>